<proteinExistence type="predicted"/>
<dbReference type="AlphaFoldDB" id="A0A4C1UJ86"/>
<feature type="region of interest" description="Disordered" evidence="1">
    <location>
        <begin position="1"/>
        <end position="22"/>
    </location>
</feature>
<evidence type="ECO:0000313" key="2">
    <source>
        <dbReference type="EMBL" id="GBP26389.1"/>
    </source>
</evidence>
<keyword evidence="3" id="KW-1185">Reference proteome</keyword>
<evidence type="ECO:0000256" key="1">
    <source>
        <dbReference type="SAM" id="MobiDB-lite"/>
    </source>
</evidence>
<evidence type="ECO:0000313" key="3">
    <source>
        <dbReference type="Proteomes" id="UP000299102"/>
    </source>
</evidence>
<feature type="compositionally biased region" description="Basic and acidic residues" evidence="1">
    <location>
        <begin position="127"/>
        <end position="143"/>
    </location>
</feature>
<dbReference type="EMBL" id="BGZK01000180">
    <property type="protein sequence ID" value="GBP26389.1"/>
    <property type="molecule type" value="Genomic_DNA"/>
</dbReference>
<feature type="region of interest" description="Disordered" evidence="1">
    <location>
        <begin position="123"/>
        <end position="143"/>
    </location>
</feature>
<dbReference type="Proteomes" id="UP000299102">
    <property type="component" value="Unassembled WGS sequence"/>
</dbReference>
<gene>
    <name evidence="2" type="ORF">EVAR_75521_1</name>
</gene>
<reference evidence="2 3" key="1">
    <citation type="journal article" date="2019" name="Commun. Biol.">
        <title>The bagworm genome reveals a unique fibroin gene that provides high tensile strength.</title>
        <authorList>
            <person name="Kono N."/>
            <person name="Nakamura H."/>
            <person name="Ohtoshi R."/>
            <person name="Tomita M."/>
            <person name="Numata K."/>
            <person name="Arakawa K."/>
        </authorList>
    </citation>
    <scope>NUCLEOTIDE SEQUENCE [LARGE SCALE GENOMIC DNA]</scope>
</reference>
<name>A0A4C1UJ86_EUMVA</name>
<sequence length="143" mass="15246">MEKRLIGGNGSDGGRGGSSELSLTGRNVTAEAVTLGLRSVRVSISPFKSARCRVEAKLNTVCLYHNKRLMRLLLMEIAAVHADASLTQVGQRQMSHVAERGGRLCLSVASSALSLALQALNGTPQSETKERGGSEFGIRRPDL</sequence>
<organism evidence="2 3">
    <name type="scientific">Eumeta variegata</name>
    <name type="common">Bagworm moth</name>
    <name type="synonym">Eumeta japonica</name>
    <dbReference type="NCBI Taxonomy" id="151549"/>
    <lineage>
        <taxon>Eukaryota</taxon>
        <taxon>Metazoa</taxon>
        <taxon>Ecdysozoa</taxon>
        <taxon>Arthropoda</taxon>
        <taxon>Hexapoda</taxon>
        <taxon>Insecta</taxon>
        <taxon>Pterygota</taxon>
        <taxon>Neoptera</taxon>
        <taxon>Endopterygota</taxon>
        <taxon>Lepidoptera</taxon>
        <taxon>Glossata</taxon>
        <taxon>Ditrysia</taxon>
        <taxon>Tineoidea</taxon>
        <taxon>Psychidae</taxon>
        <taxon>Oiketicinae</taxon>
        <taxon>Eumeta</taxon>
    </lineage>
</organism>
<protein>
    <submittedName>
        <fullName evidence="2">Uncharacterized protein</fullName>
    </submittedName>
</protein>
<feature type="compositionally biased region" description="Gly residues" evidence="1">
    <location>
        <begin position="7"/>
        <end position="17"/>
    </location>
</feature>
<accession>A0A4C1UJ86</accession>
<comment type="caution">
    <text evidence="2">The sequence shown here is derived from an EMBL/GenBank/DDBJ whole genome shotgun (WGS) entry which is preliminary data.</text>
</comment>